<gene>
    <name evidence="2" type="primary">ATP8</name>
</gene>
<keyword evidence="1" id="KW-0472">Membrane</keyword>
<sequence>MPQLAPVNWLFLFSLFWFIIAVTATLIWWSFKTDYMLPQSPHLPSSPTHASGNTWPWH</sequence>
<name>A0A650GBH5_9VEST</name>
<evidence type="ECO:0000256" key="1">
    <source>
        <dbReference type="SAM" id="Phobius"/>
    </source>
</evidence>
<protein>
    <submittedName>
        <fullName evidence="2">ATP synthase subunit 8</fullName>
    </submittedName>
</protein>
<reference evidence="2" key="1">
    <citation type="submission" date="2018-11" db="EMBL/GenBank/DDBJ databases">
        <title>The complete mitochondrial genome of Monodonta labio.</title>
        <authorList>
            <person name="Kong L.M."/>
            <person name="Lei Y.X."/>
            <person name="Cong H.Y."/>
        </authorList>
    </citation>
    <scope>NUCLEOTIDE SEQUENCE</scope>
</reference>
<dbReference type="EMBL" id="MK240320">
    <property type="protein sequence ID" value="QGW36199.1"/>
    <property type="molecule type" value="Genomic_DNA"/>
</dbReference>
<evidence type="ECO:0000313" key="2">
    <source>
        <dbReference type="EMBL" id="QGW36199.1"/>
    </source>
</evidence>
<feature type="transmembrane region" description="Helical" evidence="1">
    <location>
        <begin position="7"/>
        <end position="31"/>
    </location>
</feature>
<proteinExistence type="predicted"/>
<keyword evidence="1" id="KW-1133">Transmembrane helix</keyword>
<accession>A0A650GBH5</accession>
<geneLocation type="mitochondrion" evidence="2"/>
<dbReference type="AlphaFoldDB" id="A0A650GBH5"/>
<organism evidence="2">
    <name type="scientific">Monodonta labio</name>
    <dbReference type="NCBI Taxonomy" id="74046"/>
    <lineage>
        <taxon>Eukaryota</taxon>
        <taxon>Metazoa</taxon>
        <taxon>Spiralia</taxon>
        <taxon>Lophotrochozoa</taxon>
        <taxon>Mollusca</taxon>
        <taxon>Gastropoda</taxon>
        <taxon>Vetigastropoda</taxon>
        <taxon>Trochida</taxon>
        <taxon>Trochoidea</taxon>
        <taxon>Trochidae</taxon>
        <taxon>Monodontinae</taxon>
        <taxon>Monodonta</taxon>
    </lineage>
</organism>
<keyword evidence="1" id="KW-0812">Transmembrane</keyword>
<keyword evidence="2" id="KW-0496">Mitochondrion</keyword>